<comment type="caution">
    <text evidence="2">The sequence shown here is derived from an EMBL/GenBank/DDBJ whole genome shotgun (WGS) entry which is preliminary data.</text>
</comment>
<dbReference type="PANTHER" id="PTHR46320">
    <property type="entry name" value="GLYCEROPHOSPHODIESTER PHOSPHODIESTERASE 1"/>
    <property type="match status" value="1"/>
</dbReference>
<evidence type="ECO:0000259" key="1">
    <source>
        <dbReference type="PROSITE" id="PS51704"/>
    </source>
</evidence>
<sequence>MHPRDAFRQRWQARPAPALISVHRGAWGPAPENSRRAISDGAAIGIVEIDVQLAADGVPVVMHDESLARMTGDPRKVGTVPSVDIAALTLRSGGGGDGVGLSDETVPLLKEAVTGAPADAFFDFDVKFPAEIDRVAAFLAAEGLAGRGSVKVDVANAADIDALRSLEERDGLMVMAKLNLAKGQGAIVPALVEAGVAAAEVYFDDLAQLRDAADASGDRLALSTYTLDPVHCCGLSDAKALQDPDAVWGRLLHAGATILMTDRPRDLAAYLARSDA</sequence>
<dbReference type="GO" id="GO:0006580">
    <property type="term" value="P:ethanolamine metabolic process"/>
    <property type="evidence" value="ECO:0007669"/>
    <property type="project" value="TreeGrafter"/>
</dbReference>
<protein>
    <recommendedName>
        <fullName evidence="1">GP-PDE domain-containing protein</fullName>
    </recommendedName>
</protein>
<dbReference type="PROSITE" id="PS51704">
    <property type="entry name" value="GP_PDE"/>
    <property type="match status" value="1"/>
</dbReference>
<dbReference type="EMBL" id="WUPT01000001">
    <property type="protein sequence ID" value="MXQ06458.1"/>
    <property type="molecule type" value="Genomic_DNA"/>
</dbReference>
<dbReference type="GO" id="GO:0006644">
    <property type="term" value="P:phospholipid metabolic process"/>
    <property type="evidence" value="ECO:0007669"/>
    <property type="project" value="TreeGrafter"/>
</dbReference>
<dbReference type="InterPro" id="IPR032160">
    <property type="entry name" value="DUF4996"/>
</dbReference>
<dbReference type="InterPro" id="IPR017946">
    <property type="entry name" value="PLC-like_Pdiesterase_TIM-brl"/>
</dbReference>
<dbReference type="Pfam" id="PF03009">
    <property type="entry name" value="GDPD"/>
    <property type="match status" value="1"/>
</dbReference>
<dbReference type="Pfam" id="PF16387">
    <property type="entry name" value="DUF4996"/>
    <property type="match status" value="1"/>
</dbReference>
<name>A0A7C9MY14_9RHOB</name>
<evidence type="ECO:0000313" key="3">
    <source>
        <dbReference type="Proteomes" id="UP000480350"/>
    </source>
</evidence>
<feature type="domain" description="GP-PDE" evidence="1">
    <location>
        <begin position="18"/>
        <end position="271"/>
    </location>
</feature>
<dbReference type="Gene3D" id="3.20.20.190">
    <property type="entry name" value="Phosphatidylinositol (PI) phosphodiesterase"/>
    <property type="match status" value="1"/>
</dbReference>
<dbReference type="GO" id="GO:0008889">
    <property type="term" value="F:glycerophosphodiester phosphodiesterase activity"/>
    <property type="evidence" value="ECO:0007669"/>
    <property type="project" value="TreeGrafter"/>
</dbReference>
<evidence type="ECO:0000313" key="2">
    <source>
        <dbReference type="EMBL" id="MXQ06458.1"/>
    </source>
</evidence>
<dbReference type="Proteomes" id="UP000480350">
    <property type="component" value="Unassembled WGS sequence"/>
</dbReference>
<organism evidence="2 3">
    <name type="scientific">Kangsaoukella pontilimi</name>
    <dbReference type="NCBI Taxonomy" id="2691042"/>
    <lineage>
        <taxon>Bacteria</taxon>
        <taxon>Pseudomonadati</taxon>
        <taxon>Pseudomonadota</taxon>
        <taxon>Alphaproteobacteria</taxon>
        <taxon>Rhodobacterales</taxon>
        <taxon>Paracoccaceae</taxon>
        <taxon>Kangsaoukella</taxon>
    </lineage>
</organism>
<dbReference type="SUPFAM" id="SSF51695">
    <property type="entry name" value="PLC-like phosphodiesterases"/>
    <property type="match status" value="1"/>
</dbReference>
<dbReference type="GO" id="GO:0005886">
    <property type="term" value="C:plasma membrane"/>
    <property type="evidence" value="ECO:0007669"/>
    <property type="project" value="TreeGrafter"/>
</dbReference>
<dbReference type="PANTHER" id="PTHR46320:SF1">
    <property type="entry name" value="GLYCEROPHOSPHODIESTER PHOSPHODIESTERASE 1"/>
    <property type="match status" value="1"/>
</dbReference>
<gene>
    <name evidence="2" type="ORF">GQ651_01220</name>
</gene>
<dbReference type="GO" id="GO:0070291">
    <property type="term" value="P:N-acylethanolamine metabolic process"/>
    <property type="evidence" value="ECO:0007669"/>
    <property type="project" value="TreeGrafter"/>
</dbReference>
<accession>A0A7C9MY14</accession>
<reference evidence="2 3" key="2">
    <citation type="submission" date="2020-03" db="EMBL/GenBank/DDBJ databases">
        <title>Kangsaoukella pontilimi gen. nov., sp. nov., a new member of the family Rhodobacteraceae isolated from a tidal mudflat.</title>
        <authorList>
            <person name="Kim I.S."/>
        </authorList>
    </citation>
    <scope>NUCLEOTIDE SEQUENCE [LARGE SCALE GENOMIC DNA]</scope>
    <source>
        <strain evidence="2 3">GH1-50</strain>
    </source>
</reference>
<dbReference type="CDD" id="cd08566">
    <property type="entry name" value="GDPD_AtGDE_like"/>
    <property type="match status" value="1"/>
</dbReference>
<dbReference type="AlphaFoldDB" id="A0A7C9MY14"/>
<reference evidence="2 3" key="1">
    <citation type="submission" date="2019-12" db="EMBL/GenBank/DDBJ databases">
        <authorList>
            <person name="Lee S.D."/>
        </authorList>
    </citation>
    <scope>NUCLEOTIDE SEQUENCE [LARGE SCALE GENOMIC DNA]</scope>
    <source>
        <strain evidence="2 3">GH1-50</strain>
    </source>
</reference>
<dbReference type="RefSeq" id="WP_160762393.1">
    <property type="nucleotide sequence ID" value="NZ_WUPT01000001.1"/>
</dbReference>
<proteinExistence type="predicted"/>
<dbReference type="InterPro" id="IPR030395">
    <property type="entry name" value="GP_PDE_dom"/>
</dbReference>
<keyword evidence="3" id="KW-1185">Reference proteome</keyword>